<accession>X0URV7</accession>
<comment type="caution">
    <text evidence="1">The sequence shown here is derived from an EMBL/GenBank/DDBJ whole genome shotgun (WGS) entry which is preliminary data.</text>
</comment>
<organism evidence="1">
    <name type="scientific">marine sediment metagenome</name>
    <dbReference type="NCBI Taxonomy" id="412755"/>
    <lineage>
        <taxon>unclassified sequences</taxon>
        <taxon>metagenomes</taxon>
        <taxon>ecological metagenomes</taxon>
    </lineage>
</organism>
<evidence type="ECO:0000313" key="1">
    <source>
        <dbReference type="EMBL" id="GAG03013.1"/>
    </source>
</evidence>
<dbReference type="EMBL" id="BARS01024018">
    <property type="protein sequence ID" value="GAG03013.1"/>
    <property type="molecule type" value="Genomic_DNA"/>
</dbReference>
<protein>
    <submittedName>
        <fullName evidence="1">Uncharacterized protein</fullName>
    </submittedName>
</protein>
<name>X0URV7_9ZZZZ</name>
<proteinExistence type="predicted"/>
<reference evidence="1" key="1">
    <citation type="journal article" date="2014" name="Front. Microbiol.">
        <title>High frequency of phylogenetically diverse reductive dehalogenase-homologous genes in deep subseafloor sedimentary metagenomes.</title>
        <authorList>
            <person name="Kawai M."/>
            <person name="Futagami T."/>
            <person name="Toyoda A."/>
            <person name="Takaki Y."/>
            <person name="Nishi S."/>
            <person name="Hori S."/>
            <person name="Arai W."/>
            <person name="Tsubouchi T."/>
            <person name="Morono Y."/>
            <person name="Uchiyama I."/>
            <person name="Ito T."/>
            <person name="Fujiyama A."/>
            <person name="Inagaki F."/>
            <person name="Takami H."/>
        </authorList>
    </citation>
    <scope>NUCLEOTIDE SEQUENCE</scope>
    <source>
        <strain evidence="1">Expedition CK06-06</strain>
    </source>
</reference>
<gene>
    <name evidence="1" type="ORF">S01H1_38182</name>
</gene>
<sequence>MSKYIEDLTKQLVGKNVQNFTNELKASHNLSKILKDQNEIGKQAKVKADIQRLLRQ</sequence>
<dbReference type="AlphaFoldDB" id="X0URV7"/>